<reference evidence="2" key="1">
    <citation type="submission" date="2021-04" db="EMBL/GenBank/DDBJ databases">
        <title>Proteiniclasticum sedimins sp. nov., an obligate anaerobic bacterium isolated from anaerobic sludge.</title>
        <authorList>
            <person name="Liu J."/>
        </authorList>
    </citation>
    <scope>NUCLEOTIDE SEQUENCE</scope>
    <source>
        <strain evidence="2">BAD-10</strain>
    </source>
</reference>
<dbReference type="CDD" id="cd07731">
    <property type="entry name" value="ComA-like_MBL-fold"/>
    <property type="match status" value="1"/>
</dbReference>
<dbReference type="RefSeq" id="WP_211799322.1">
    <property type="nucleotide sequence ID" value="NZ_JAGSCS010000001.1"/>
</dbReference>
<sequence length="297" mass="32427">MKKMRYAPMVLVLVLILGLVGIYVLLDYGIVGVETSSTVDRIRSVSDPVKVHFIDVGQGDAILIQVKTKNILLDAGTEEAAPTILAYLKTYGVEKLDLVFLTHPHEDHVGGMGEVLQKVPFEEFYTPDKTVVTQSYERLEKALEKAGKARNVLKAGMSFDFGDGILLEVLTPSRSSYLNPNNYSPIMRLSYGNSAFLFTGDAEEVAETEALKTGKDLKADVLKAPHHGSATSSTQAFLDRVAPRFVVVTSEQGNDHNLPTPAILERYSAMGASVVLTEEKGTVVFSSNGKEVRFLSD</sequence>
<gene>
    <name evidence="2" type="ORF">KCG48_00465</name>
</gene>
<evidence type="ECO:0000313" key="3">
    <source>
        <dbReference type="Proteomes" id="UP000675379"/>
    </source>
</evidence>
<organism evidence="2 3">
    <name type="scientific">Proteiniclasticum sediminis</name>
    <dbReference type="NCBI Taxonomy" id="2804028"/>
    <lineage>
        <taxon>Bacteria</taxon>
        <taxon>Bacillati</taxon>
        <taxon>Bacillota</taxon>
        <taxon>Clostridia</taxon>
        <taxon>Eubacteriales</taxon>
        <taxon>Clostridiaceae</taxon>
        <taxon>Proteiniclasticum</taxon>
    </lineage>
</organism>
<dbReference type="SUPFAM" id="SSF56281">
    <property type="entry name" value="Metallo-hydrolase/oxidoreductase"/>
    <property type="match status" value="1"/>
</dbReference>
<dbReference type="PANTHER" id="PTHR30619:SF1">
    <property type="entry name" value="RECOMBINATION PROTEIN 2"/>
    <property type="match status" value="1"/>
</dbReference>
<dbReference type="EMBL" id="JAGSCS010000001">
    <property type="protein sequence ID" value="MBR0574802.1"/>
    <property type="molecule type" value="Genomic_DNA"/>
</dbReference>
<dbReference type="InterPro" id="IPR035681">
    <property type="entry name" value="ComA-like_MBL"/>
</dbReference>
<proteinExistence type="predicted"/>
<dbReference type="PANTHER" id="PTHR30619">
    <property type="entry name" value="DNA INTERNALIZATION/COMPETENCE PROTEIN COMEC/REC2"/>
    <property type="match status" value="1"/>
</dbReference>
<dbReference type="SMART" id="SM00849">
    <property type="entry name" value="Lactamase_B"/>
    <property type="match status" value="1"/>
</dbReference>
<accession>A0A941CMJ0</accession>
<evidence type="ECO:0000259" key="1">
    <source>
        <dbReference type="SMART" id="SM00849"/>
    </source>
</evidence>
<dbReference type="InterPro" id="IPR052159">
    <property type="entry name" value="Competence_DNA_uptake"/>
</dbReference>
<dbReference type="InterPro" id="IPR001279">
    <property type="entry name" value="Metallo-B-lactamas"/>
</dbReference>
<comment type="caution">
    <text evidence="2">The sequence shown here is derived from an EMBL/GenBank/DDBJ whole genome shotgun (WGS) entry which is preliminary data.</text>
</comment>
<dbReference type="InterPro" id="IPR036866">
    <property type="entry name" value="RibonucZ/Hydroxyglut_hydro"/>
</dbReference>
<evidence type="ECO:0000313" key="2">
    <source>
        <dbReference type="EMBL" id="MBR0574802.1"/>
    </source>
</evidence>
<dbReference type="AlphaFoldDB" id="A0A941CMJ0"/>
<protein>
    <submittedName>
        <fullName evidence="2">MBL fold metallo-hydrolase</fullName>
    </submittedName>
</protein>
<name>A0A941CMJ0_9CLOT</name>
<dbReference type="Pfam" id="PF00753">
    <property type="entry name" value="Lactamase_B"/>
    <property type="match status" value="1"/>
</dbReference>
<keyword evidence="3" id="KW-1185">Reference proteome</keyword>
<dbReference type="Proteomes" id="UP000675379">
    <property type="component" value="Unassembled WGS sequence"/>
</dbReference>
<dbReference type="Gene3D" id="3.60.15.10">
    <property type="entry name" value="Ribonuclease Z/Hydroxyacylglutathione hydrolase-like"/>
    <property type="match status" value="1"/>
</dbReference>
<feature type="domain" description="Metallo-beta-lactamase" evidence="1">
    <location>
        <begin position="58"/>
        <end position="251"/>
    </location>
</feature>